<dbReference type="InterPro" id="IPR006886">
    <property type="entry name" value="RNA_pol_III_Rpc5"/>
</dbReference>
<evidence type="ECO:0000313" key="2">
    <source>
        <dbReference type="EMBL" id="KZV93793.1"/>
    </source>
</evidence>
<evidence type="ECO:0008006" key="4">
    <source>
        <dbReference type="Google" id="ProtNLM"/>
    </source>
</evidence>
<dbReference type="AlphaFoldDB" id="A0A165IRZ1"/>
<feature type="region of interest" description="Disordered" evidence="1">
    <location>
        <begin position="161"/>
        <end position="217"/>
    </location>
</feature>
<reference evidence="2 3" key="1">
    <citation type="journal article" date="2016" name="Mol. Biol. Evol.">
        <title>Comparative Genomics of Early-Diverging Mushroom-Forming Fungi Provides Insights into the Origins of Lignocellulose Decay Capabilities.</title>
        <authorList>
            <person name="Nagy L.G."/>
            <person name="Riley R."/>
            <person name="Tritt A."/>
            <person name="Adam C."/>
            <person name="Daum C."/>
            <person name="Floudas D."/>
            <person name="Sun H."/>
            <person name="Yadav J.S."/>
            <person name="Pangilinan J."/>
            <person name="Larsson K.H."/>
            <person name="Matsuura K."/>
            <person name="Barry K."/>
            <person name="Labutti K."/>
            <person name="Kuo R."/>
            <person name="Ohm R.A."/>
            <person name="Bhattacharya S.S."/>
            <person name="Shirouzu T."/>
            <person name="Yoshinaga Y."/>
            <person name="Martin F.M."/>
            <person name="Grigoriev I.V."/>
            <person name="Hibbett D.S."/>
        </authorList>
    </citation>
    <scope>NUCLEOTIDE SEQUENCE [LARGE SCALE GENOMIC DNA]</scope>
    <source>
        <strain evidence="2 3">HHB12029</strain>
    </source>
</reference>
<organism evidence="2 3">
    <name type="scientific">Exidia glandulosa HHB12029</name>
    <dbReference type="NCBI Taxonomy" id="1314781"/>
    <lineage>
        <taxon>Eukaryota</taxon>
        <taxon>Fungi</taxon>
        <taxon>Dikarya</taxon>
        <taxon>Basidiomycota</taxon>
        <taxon>Agaricomycotina</taxon>
        <taxon>Agaricomycetes</taxon>
        <taxon>Auriculariales</taxon>
        <taxon>Exidiaceae</taxon>
        <taxon>Exidia</taxon>
    </lineage>
</organism>
<proteinExistence type="predicted"/>
<dbReference type="OrthoDB" id="340681at2759"/>
<accession>A0A165IRZ1</accession>
<evidence type="ECO:0000313" key="3">
    <source>
        <dbReference type="Proteomes" id="UP000077266"/>
    </source>
</evidence>
<dbReference type="InParanoid" id="A0A165IRZ1"/>
<dbReference type="Pfam" id="PF04801">
    <property type="entry name" value="RPC5"/>
    <property type="match status" value="1"/>
</dbReference>
<dbReference type="GO" id="GO:0042797">
    <property type="term" value="P:tRNA transcription by RNA polymerase III"/>
    <property type="evidence" value="ECO:0007669"/>
    <property type="project" value="TreeGrafter"/>
</dbReference>
<dbReference type="PANTHER" id="PTHR12069">
    <property type="entry name" value="DNA-DIRECTED RNA POLYMERASES III 80 KDA POLYPEPTIDE RNA POLYMERASE III SUBUNIT 5"/>
    <property type="match status" value="1"/>
</dbReference>
<feature type="compositionally biased region" description="Low complexity" evidence="1">
    <location>
        <begin position="92"/>
        <end position="101"/>
    </location>
</feature>
<dbReference type="STRING" id="1314781.A0A165IRZ1"/>
<dbReference type="Proteomes" id="UP000077266">
    <property type="component" value="Unassembled WGS sequence"/>
</dbReference>
<dbReference type="EMBL" id="KV425984">
    <property type="protein sequence ID" value="KZV93793.1"/>
    <property type="molecule type" value="Genomic_DNA"/>
</dbReference>
<dbReference type="FunCoup" id="A0A165IRZ1">
    <property type="interactions" value="49"/>
</dbReference>
<feature type="region of interest" description="Disordered" evidence="1">
    <location>
        <begin position="83"/>
        <end position="102"/>
    </location>
</feature>
<name>A0A165IRZ1_EXIGL</name>
<protein>
    <recommendedName>
        <fullName evidence="4">DNA-directed RNA polymerase III subunit Rpc5</fullName>
    </recommendedName>
</protein>
<feature type="compositionally biased region" description="Acidic residues" evidence="1">
    <location>
        <begin position="175"/>
        <end position="186"/>
    </location>
</feature>
<dbReference type="PANTHER" id="PTHR12069:SF0">
    <property type="entry name" value="DNA-DIRECTED RNA POLYMERASE III SUBUNIT RPC5"/>
    <property type="match status" value="1"/>
</dbReference>
<keyword evidence="3" id="KW-1185">Reference proteome</keyword>
<gene>
    <name evidence="2" type="ORF">EXIGLDRAFT_835497</name>
</gene>
<sequence>MNDGPRLVQTIPIRISNAAEPDVEVHQFPLLTRPLQVPPIPLAAGKRIRARSKPETGLFEVHVPADTREDVWNGDRAKEFGAARTEEDADEGYAGAAAASGKKNKEEPAARVLREVRMRSEVMSDRAVYMLGVVRDGELHLHPVSRTLQFRPTMTYLDVLARKTRPRRQGGAGSDSDDGPPPDPDEPPPPPTAKSKTKAAPEAREVQLSAKKANDDKFAQSLGSLTQVRKDMLMTLRQEAEESWEDWEYCDAETKQAKESLKQLASQNPEQLKCNTTTSKFYRDVPGSWF</sequence>
<dbReference type="GO" id="GO:0005666">
    <property type="term" value="C:RNA polymerase III complex"/>
    <property type="evidence" value="ECO:0007669"/>
    <property type="project" value="TreeGrafter"/>
</dbReference>
<evidence type="ECO:0000256" key="1">
    <source>
        <dbReference type="SAM" id="MobiDB-lite"/>
    </source>
</evidence>